<reference evidence="2" key="3">
    <citation type="submission" date="2025-09" db="UniProtKB">
        <authorList>
            <consortium name="Ensembl"/>
        </authorList>
    </citation>
    <scope>IDENTIFICATION</scope>
</reference>
<name>A0A0D9S3Z2_CHLSB</name>
<dbReference type="AlphaFoldDB" id="A0A0D9S3Z2"/>
<sequence length="41" mass="4169">RKNGQQQLRGGPSSAWPPAQPPECGAAQRVALLTGDPVSAA</sequence>
<reference evidence="2 3" key="1">
    <citation type="submission" date="2014-03" db="EMBL/GenBank/DDBJ databases">
        <authorList>
            <person name="Warren W."/>
            <person name="Wilson R.K."/>
        </authorList>
    </citation>
    <scope>NUCLEOTIDE SEQUENCE</scope>
</reference>
<proteinExistence type="predicted"/>
<evidence type="ECO:0000256" key="1">
    <source>
        <dbReference type="SAM" id="MobiDB-lite"/>
    </source>
</evidence>
<protein>
    <submittedName>
        <fullName evidence="2">Uncharacterized protein</fullName>
    </submittedName>
</protein>
<organism evidence="2 3">
    <name type="scientific">Chlorocebus sabaeus</name>
    <name type="common">Green monkey</name>
    <name type="synonym">Simia sabaea</name>
    <dbReference type="NCBI Taxonomy" id="60711"/>
    <lineage>
        <taxon>Eukaryota</taxon>
        <taxon>Metazoa</taxon>
        <taxon>Chordata</taxon>
        <taxon>Craniata</taxon>
        <taxon>Vertebrata</taxon>
        <taxon>Euteleostomi</taxon>
        <taxon>Mammalia</taxon>
        <taxon>Eutheria</taxon>
        <taxon>Euarchontoglires</taxon>
        <taxon>Primates</taxon>
        <taxon>Haplorrhini</taxon>
        <taxon>Catarrhini</taxon>
        <taxon>Cercopithecidae</taxon>
        <taxon>Cercopithecinae</taxon>
        <taxon>Chlorocebus</taxon>
    </lineage>
</organism>
<accession>A0A0D9S3Z2</accession>
<keyword evidence="3" id="KW-1185">Reference proteome</keyword>
<dbReference type="Bgee" id="ENSCSAG00000002464">
    <property type="expression patterns" value="Expressed in prefrontal cortex and 5 other cell types or tissues"/>
</dbReference>
<feature type="region of interest" description="Disordered" evidence="1">
    <location>
        <begin position="1"/>
        <end position="24"/>
    </location>
</feature>
<evidence type="ECO:0000313" key="2">
    <source>
        <dbReference type="Ensembl" id="ENSCSAP00000015581.1"/>
    </source>
</evidence>
<dbReference type="Ensembl" id="ENSCSAT00000000478.1">
    <property type="protein sequence ID" value="ENSCSAP00000015581.1"/>
    <property type="gene ID" value="ENSCSAG00000002464.1"/>
</dbReference>
<reference evidence="2" key="2">
    <citation type="submission" date="2025-08" db="UniProtKB">
        <authorList>
            <consortium name="Ensembl"/>
        </authorList>
    </citation>
    <scope>IDENTIFICATION</scope>
</reference>
<evidence type="ECO:0000313" key="3">
    <source>
        <dbReference type="Proteomes" id="UP000029965"/>
    </source>
</evidence>
<dbReference type="Proteomes" id="UP000029965">
    <property type="component" value="Chromosome 1"/>
</dbReference>
<dbReference type="EMBL" id="AQIB01090675">
    <property type="status" value="NOT_ANNOTATED_CDS"/>
    <property type="molecule type" value="Genomic_DNA"/>
</dbReference>